<organism evidence="2 3">
    <name type="scientific">Francisella opportunistica</name>
    <dbReference type="NCBI Taxonomy" id="2016517"/>
    <lineage>
        <taxon>Bacteria</taxon>
        <taxon>Pseudomonadati</taxon>
        <taxon>Pseudomonadota</taxon>
        <taxon>Gammaproteobacteria</taxon>
        <taxon>Thiotrichales</taxon>
        <taxon>Francisellaceae</taxon>
        <taxon>Francisella</taxon>
    </lineage>
</organism>
<name>A0A345JQA6_9GAMM</name>
<evidence type="ECO:0000313" key="2">
    <source>
        <dbReference type="EMBL" id="AXH29502.1"/>
    </source>
</evidence>
<proteinExistence type="predicted"/>
<dbReference type="AlphaFoldDB" id="A0A345JQA6"/>
<dbReference type="Proteomes" id="UP000253862">
    <property type="component" value="Chromosome"/>
</dbReference>
<keyword evidence="3" id="KW-1185">Reference proteome</keyword>
<evidence type="ECO:0000256" key="1">
    <source>
        <dbReference type="SAM" id="Phobius"/>
    </source>
</evidence>
<gene>
    <name evidence="2" type="ORF">CGC43_02355</name>
</gene>
<dbReference type="KEGG" id="foo:CGC45_02330"/>
<feature type="transmembrane region" description="Helical" evidence="1">
    <location>
        <begin position="55"/>
        <end position="80"/>
    </location>
</feature>
<reference evidence="2 3" key="1">
    <citation type="submission" date="2017-07" db="EMBL/GenBank/DDBJ databases">
        <title>Complete genome sequences and comparative analysis of the novel pathogen Francisella opportunistica.</title>
        <authorList>
            <person name="Dietrich E.A."/>
            <person name="Kingry L.C."/>
            <person name="Petersen J.M."/>
        </authorList>
    </citation>
    <scope>NUCLEOTIDE SEQUENCE [LARGE SCALE GENOMIC DNA]</scope>
    <source>
        <strain evidence="2 3">14-2155</strain>
    </source>
</reference>
<evidence type="ECO:0000313" key="3">
    <source>
        <dbReference type="Proteomes" id="UP000253862"/>
    </source>
</evidence>
<sequence>MNYFQLNFSLFLILFINAILLNNVGVAVLHFVIYYQVTEISISILEASKYLATAGVSFFVYVLSHIRLAVITIGCIIMAVLNSFLTGEISSILIDAVFTLIKISAYPSIFSNKSENLQFAFNFLIIIFSALGSSTIRSKIIAFLTLLLPRAKLQ</sequence>
<dbReference type="EMBL" id="CP022375">
    <property type="protein sequence ID" value="AXH29502.1"/>
    <property type="molecule type" value="Genomic_DNA"/>
</dbReference>
<keyword evidence="1" id="KW-0812">Transmembrane</keyword>
<feature type="transmembrane region" description="Helical" evidence="1">
    <location>
        <begin position="12"/>
        <end position="35"/>
    </location>
</feature>
<dbReference type="RefSeq" id="WP_071628787.1">
    <property type="nucleotide sequence ID" value="NZ_CP022375.1"/>
</dbReference>
<accession>A0A345JQA6</accession>
<feature type="transmembrane region" description="Helical" evidence="1">
    <location>
        <begin position="92"/>
        <end position="109"/>
    </location>
</feature>
<protein>
    <submittedName>
        <fullName evidence="2">Uncharacterized protein</fullName>
    </submittedName>
</protein>
<keyword evidence="1" id="KW-0472">Membrane</keyword>
<feature type="transmembrane region" description="Helical" evidence="1">
    <location>
        <begin position="121"/>
        <end position="148"/>
    </location>
</feature>
<keyword evidence="1" id="KW-1133">Transmembrane helix</keyword>